<organism evidence="2 3">
    <name type="scientific">Manihot esculenta</name>
    <name type="common">Cassava</name>
    <name type="synonym">Jatropha manihot</name>
    <dbReference type="NCBI Taxonomy" id="3983"/>
    <lineage>
        <taxon>Eukaryota</taxon>
        <taxon>Viridiplantae</taxon>
        <taxon>Streptophyta</taxon>
        <taxon>Embryophyta</taxon>
        <taxon>Tracheophyta</taxon>
        <taxon>Spermatophyta</taxon>
        <taxon>Magnoliopsida</taxon>
        <taxon>eudicotyledons</taxon>
        <taxon>Gunneridae</taxon>
        <taxon>Pentapetalae</taxon>
        <taxon>rosids</taxon>
        <taxon>fabids</taxon>
        <taxon>Malpighiales</taxon>
        <taxon>Euphorbiaceae</taxon>
        <taxon>Crotonoideae</taxon>
        <taxon>Manihoteae</taxon>
        <taxon>Manihot</taxon>
    </lineage>
</organism>
<dbReference type="InterPro" id="IPR005645">
    <property type="entry name" value="FSH-like_dom"/>
</dbReference>
<gene>
    <name evidence="2" type="ORF">MANES_12G128600v8</name>
</gene>
<feature type="domain" description="Serine hydrolase" evidence="1">
    <location>
        <begin position="77"/>
        <end position="276"/>
    </location>
</feature>
<evidence type="ECO:0000313" key="2">
    <source>
        <dbReference type="EMBL" id="OAY35766.1"/>
    </source>
</evidence>
<dbReference type="PANTHER" id="PTHR22778:SF52">
    <property type="entry name" value="SERINE HYDROLASE FSH DOMAIN-CONTAINING PROTEIN"/>
    <property type="match status" value="1"/>
</dbReference>
<evidence type="ECO:0000313" key="3">
    <source>
        <dbReference type="Proteomes" id="UP000091857"/>
    </source>
</evidence>
<dbReference type="PANTHER" id="PTHR22778">
    <property type="entry name" value="OVARIAN CANCER GENE-2 PROTEIN-RELATED"/>
    <property type="match status" value="1"/>
</dbReference>
<dbReference type="OrthoDB" id="414698at2759"/>
<dbReference type="SUPFAM" id="SSF53474">
    <property type="entry name" value="alpha/beta-Hydrolases"/>
    <property type="match status" value="1"/>
</dbReference>
<comment type="caution">
    <text evidence="2">The sequence shown here is derived from an EMBL/GenBank/DDBJ whole genome shotgun (WGS) entry which is preliminary data.</text>
</comment>
<dbReference type="Proteomes" id="UP000091857">
    <property type="component" value="Chromosome 12"/>
</dbReference>
<accession>A0A2C9UY19</accession>
<dbReference type="Gene3D" id="3.40.50.1820">
    <property type="entry name" value="alpha/beta hydrolase"/>
    <property type="match status" value="1"/>
</dbReference>
<dbReference type="FunFam" id="3.40.50.1820:FF:000843">
    <property type="entry name" value="Predicted protein"/>
    <property type="match status" value="1"/>
</dbReference>
<proteinExistence type="predicted"/>
<sequence length="293" mass="33158">MMINQLNYFKQVVNTLRMGLTPFTVANCVTVGSPVRFQSRHFGPFVSNSQLRRLYSIKSLLQPHNQTRLVMQNEIQNKPRILGLHGFRTSALIFKNLIARWPDTVLKKLDIQFLDGPFPAQGKSEVEGFFDPPYYEWYQANQDFTEYRNFDECVAYIEEYMINHGPFDGLLGFSQGAMISASVPGMQAQGVAFTRIPKIKFLIMISGAKFGGYKFGQPKLGANAFSSPIDCPSLHILGEKDFLKPGGIDLLKSFVNPVVIHHPKGHIIPRLDDISQNTMLSFIEQIQKMPSHD</sequence>
<dbReference type="EMBL" id="CM004398">
    <property type="protein sequence ID" value="OAY35766.1"/>
    <property type="molecule type" value="Genomic_DNA"/>
</dbReference>
<dbReference type="Gramene" id="Manes.12G128600.2.v8.1">
    <property type="protein sequence ID" value="Manes.12G128600.2.v8.1.CDS"/>
    <property type="gene ID" value="Manes.12G128600.v8.1"/>
</dbReference>
<evidence type="ECO:0000259" key="1">
    <source>
        <dbReference type="Pfam" id="PF03959"/>
    </source>
</evidence>
<dbReference type="STRING" id="3983.A0A2C9UY19"/>
<dbReference type="AlphaFoldDB" id="A0A2C9UY19"/>
<keyword evidence="3" id="KW-1185">Reference proteome</keyword>
<protein>
    <recommendedName>
        <fullName evidence="1">Serine hydrolase domain-containing protein</fullName>
    </recommendedName>
</protein>
<dbReference type="Pfam" id="PF03959">
    <property type="entry name" value="FSH1"/>
    <property type="match status" value="1"/>
</dbReference>
<name>A0A2C9UY19_MANES</name>
<reference evidence="3" key="1">
    <citation type="journal article" date="2016" name="Nat. Biotechnol.">
        <title>Sequencing wild and cultivated cassava and related species reveals extensive interspecific hybridization and genetic diversity.</title>
        <authorList>
            <person name="Bredeson J.V."/>
            <person name="Lyons J.B."/>
            <person name="Prochnik S.E."/>
            <person name="Wu G.A."/>
            <person name="Ha C.M."/>
            <person name="Edsinger-Gonzales E."/>
            <person name="Grimwood J."/>
            <person name="Schmutz J."/>
            <person name="Rabbi I.Y."/>
            <person name="Egesi C."/>
            <person name="Nauluvula P."/>
            <person name="Lebot V."/>
            <person name="Ndunguru J."/>
            <person name="Mkamilo G."/>
            <person name="Bart R.S."/>
            <person name="Setter T.L."/>
            <person name="Gleadow R.M."/>
            <person name="Kulakow P."/>
            <person name="Ferguson M.E."/>
            <person name="Rounsley S."/>
            <person name="Rokhsar D.S."/>
        </authorList>
    </citation>
    <scope>NUCLEOTIDE SEQUENCE [LARGE SCALE GENOMIC DNA]</scope>
    <source>
        <strain evidence="3">cv. AM560-2</strain>
    </source>
</reference>
<dbReference type="InterPro" id="IPR029058">
    <property type="entry name" value="AB_hydrolase_fold"/>
</dbReference>